<dbReference type="GO" id="GO:0007041">
    <property type="term" value="P:lysosomal transport"/>
    <property type="evidence" value="ECO:0007669"/>
    <property type="project" value="TreeGrafter"/>
</dbReference>
<dbReference type="GO" id="GO:0005829">
    <property type="term" value="C:cytosol"/>
    <property type="evidence" value="ECO:0007669"/>
    <property type="project" value="GOC"/>
</dbReference>
<dbReference type="GeneID" id="25906065"/>
<comment type="subcellular location">
    <subcellularLocation>
        <location evidence="2">Golgi apparatus</location>
        <location evidence="2">trans-Golgi network</location>
    </subcellularLocation>
</comment>
<dbReference type="STRING" id="667725.A0A0L0FZZ7"/>
<dbReference type="GO" id="GO:0048193">
    <property type="term" value="P:Golgi vesicle transport"/>
    <property type="evidence" value="ECO:0007669"/>
    <property type="project" value="TreeGrafter"/>
</dbReference>
<dbReference type="EMBL" id="KQ241955">
    <property type="protein sequence ID" value="KNC82141.1"/>
    <property type="molecule type" value="Genomic_DNA"/>
</dbReference>
<dbReference type="InterPro" id="IPR014812">
    <property type="entry name" value="Vps51"/>
</dbReference>
<feature type="compositionally biased region" description="Low complexity" evidence="3">
    <location>
        <begin position="27"/>
        <end position="47"/>
    </location>
</feature>
<keyword evidence="2" id="KW-0445">Lipid transport</keyword>
<dbReference type="PANTHER" id="PTHR15954">
    <property type="entry name" value="VACUOLAR PROTEIN SORTING-ASSOCIATED PROTEIN 51 HOMOLOG"/>
    <property type="match status" value="1"/>
</dbReference>
<name>A0A0L0FZZ7_9EUKA</name>
<comment type="function">
    <text evidence="2">Acts as component of the GARP complex that is involved in retrograde transport from early and late endosomes to the trans-Golgi network (TGN).</text>
</comment>
<organism evidence="4 5">
    <name type="scientific">Sphaeroforma arctica JP610</name>
    <dbReference type="NCBI Taxonomy" id="667725"/>
    <lineage>
        <taxon>Eukaryota</taxon>
        <taxon>Ichthyosporea</taxon>
        <taxon>Ichthyophonida</taxon>
        <taxon>Sphaeroforma</taxon>
    </lineage>
</organism>
<dbReference type="GO" id="GO:0006869">
    <property type="term" value="P:lipid transport"/>
    <property type="evidence" value="ECO:0007669"/>
    <property type="project" value="UniProtKB-UniRule"/>
</dbReference>
<dbReference type="PANTHER" id="PTHR15954:SF4">
    <property type="entry name" value="VACUOLAR PROTEIN SORTING-ASSOCIATED PROTEIN 51 HOMOLOG"/>
    <property type="match status" value="1"/>
</dbReference>
<proteinExistence type="inferred from homology"/>
<dbReference type="eggNOG" id="KOG2346">
    <property type="taxonomic scope" value="Eukaryota"/>
</dbReference>
<comment type="similarity">
    <text evidence="1 2">Belongs to the VPS51 family.</text>
</comment>
<keyword evidence="2" id="KW-0813">Transport</keyword>
<dbReference type="GO" id="GO:0007030">
    <property type="term" value="P:Golgi organization"/>
    <property type="evidence" value="ECO:0007669"/>
    <property type="project" value="UniProtKB-UniRule"/>
</dbReference>
<protein>
    <recommendedName>
        <fullName evidence="2">Vacuolar protein sorting-associated protein 51 homolog</fullName>
    </recommendedName>
</protein>
<evidence type="ECO:0000256" key="1">
    <source>
        <dbReference type="ARBA" id="ARBA00006080"/>
    </source>
</evidence>
<feature type="compositionally biased region" description="Polar residues" evidence="3">
    <location>
        <begin position="1"/>
        <end position="19"/>
    </location>
</feature>
<evidence type="ECO:0000256" key="2">
    <source>
        <dbReference type="RuleBase" id="RU368010"/>
    </source>
</evidence>
<dbReference type="AlphaFoldDB" id="A0A0L0FZZ7"/>
<evidence type="ECO:0000313" key="5">
    <source>
        <dbReference type="Proteomes" id="UP000054560"/>
    </source>
</evidence>
<keyword evidence="2" id="KW-0653">Protein transport</keyword>
<dbReference type="OrthoDB" id="203678at2759"/>
<dbReference type="GO" id="GO:1990745">
    <property type="term" value="C:EARP complex"/>
    <property type="evidence" value="ECO:0007669"/>
    <property type="project" value="TreeGrafter"/>
</dbReference>
<dbReference type="GO" id="GO:0016020">
    <property type="term" value="C:membrane"/>
    <property type="evidence" value="ECO:0007669"/>
    <property type="project" value="TreeGrafter"/>
</dbReference>
<evidence type="ECO:0000313" key="4">
    <source>
        <dbReference type="EMBL" id="KNC82141.1"/>
    </source>
</evidence>
<reference evidence="4 5" key="1">
    <citation type="submission" date="2011-02" db="EMBL/GenBank/DDBJ databases">
        <title>The Genome Sequence of Sphaeroforma arctica JP610.</title>
        <authorList>
            <consortium name="The Broad Institute Genome Sequencing Platform"/>
            <person name="Russ C."/>
            <person name="Cuomo C."/>
            <person name="Young S.K."/>
            <person name="Zeng Q."/>
            <person name="Gargeya S."/>
            <person name="Alvarado L."/>
            <person name="Berlin A."/>
            <person name="Chapman S.B."/>
            <person name="Chen Z."/>
            <person name="Freedman E."/>
            <person name="Gellesch M."/>
            <person name="Goldberg J."/>
            <person name="Griggs A."/>
            <person name="Gujja S."/>
            <person name="Heilman E."/>
            <person name="Heiman D."/>
            <person name="Howarth C."/>
            <person name="Mehta T."/>
            <person name="Neiman D."/>
            <person name="Pearson M."/>
            <person name="Roberts A."/>
            <person name="Saif S."/>
            <person name="Shea T."/>
            <person name="Shenoy N."/>
            <person name="Sisk P."/>
            <person name="Stolte C."/>
            <person name="Sykes S."/>
            <person name="White J."/>
            <person name="Yandava C."/>
            <person name="Burger G."/>
            <person name="Gray M.W."/>
            <person name="Holland P.W.H."/>
            <person name="King N."/>
            <person name="Lang F.B.F."/>
            <person name="Roger A.J."/>
            <person name="Ruiz-Trillo I."/>
            <person name="Haas B."/>
            <person name="Nusbaum C."/>
            <person name="Birren B."/>
        </authorList>
    </citation>
    <scope>NUCLEOTIDE SEQUENCE [LARGE SCALE GENOMIC DNA]</scope>
    <source>
        <strain evidence="4 5">JP610</strain>
    </source>
</reference>
<dbReference type="GO" id="GO:0015031">
    <property type="term" value="P:protein transport"/>
    <property type="evidence" value="ECO:0007669"/>
    <property type="project" value="UniProtKB-UniRule"/>
</dbReference>
<sequence>MAFHQSTRQNHAASSSTAKPSPIIIGPSANNSNYNSSRSPSPRSVRNGGDDGAETKVTRKKRRGLLAQYYGDASPSPDVRKAKERIDPLDVDGPDFDPDMYLKKILYESTVSQLADTENMFVNEIRSLDSDVQTLVYENYNKFISATDTIRQMKGKFELMETEMINVQENMDSIMDLRETIHSTLDTNRRSLSQLSGVHLLLKKLQFLFELPSRLKRCVEIKAYRQAVRYYSKSHAILGRYEHLPSFQGIRSECNLSITNLIALLQERLLDPTLISYAELSESFELLVVLEEGTIDELSTSFLKRTDEWLAVYVKTMETKLENLSSEDAAKPEEFLDFCNTRYLHAVKEFIREYVKIFLRPVDTNIYSGNAKSTNMERQSSVGAVTTLTADGEVANVVSQKDLRLKLFNGVQKHMSTYMELVRRMLTSETQMTDAVYVVCVYRLHVHSSEVDAIYPEAGVHRISEKYTRIVLENRMHNFRSEFMRALDKHLMRLSKRVSSEHMAGEDEDEDGAAFALGQGDADIKKVMQDATTTLLKECVMRLVERTSAFISDSVNLGSRKSWRNTFVQKYVYIGVLVALIHHIPLYFMKLCGTELPETVIPQPATSKMEQVDDGIDDVPTCETLFGESEILAQWQSEPRSPETALMLSKLCKNMSTTHIQNMIADFLAAMGSVKIKENTEECAALVAGAHAAAEALLKRHVHLQGVVLSEMVLKSVSTRDWLRGSEPRMVRAAIKRCVDEFAEMELIVSHYYEYEIEDAKTDMRLQDVAARRQSVQRSGRLGAGVDINLMANIQRLFAERIVIFGEVDFSTPSIMTGILKIVLKAFQEGVRVQTFGQFGYNQLEVDLLYLKGNLWRSYIDDDMAEHMYSEILVSAERRCLNPVPMNRQVAATIVDG</sequence>
<keyword evidence="2" id="KW-0333">Golgi apparatus</keyword>
<dbReference type="GO" id="GO:0042147">
    <property type="term" value="P:retrograde transport, endosome to Golgi"/>
    <property type="evidence" value="ECO:0007669"/>
    <property type="project" value="UniProtKB-UniRule"/>
</dbReference>
<keyword evidence="5" id="KW-1185">Reference proteome</keyword>
<dbReference type="RefSeq" id="XP_014156043.1">
    <property type="nucleotide sequence ID" value="XM_014300568.1"/>
</dbReference>
<feature type="region of interest" description="Disordered" evidence="3">
    <location>
        <begin position="1"/>
        <end position="80"/>
    </location>
</feature>
<dbReference type="Proteomes" id="UP000054560">
    <property type="component" value="Unassembled WGS sequence"/>
</dbReference>
<accession>A0A0L0FZZ7</accession>
<dbReference type="GO" id="GO:0000938">
    <property type="term" value="C:GARP complex"/>
    <property type="evidence" value="ECO:0007669"/>
    <property type="project" value="UniProtKB-UniRule"/>
</dbReference>
<comment type="subunit">
    <text evidence="2">Component of the Golgi-associated retrograde protein (GARP) complex.</text>
</comment>
<dbReference type="Pfam" id="PF08700">
    <property type="entry name" value="VPS51_Exo84_N"/>
    <property type="match status" value="1"/>
</dbReference>
<evidence type="ECO:0000256" key="3">
    <source>
        <dbReference type="SAM" id="MobiDB-lite"/>
    </source>
</evidence>
<dbReference type="GO" id="GO:0032456">
    <property type="term" value="P:endocytic recycling"/>
    <property type="evidence" value="ECO:0007669"/>
    <property type="project" value="TreeGrafter"/>
</dbReference>
<gene>
    <name evidence="4" type="ORF">SARC_05561</name>
</gene>